<comment type="caution">
    <text evidence="3">The sequence shown here is derived from an EMBL/GenBank/DDBJ whole genome shotgun (WGS) entry which is preliminary data.</text>
</comment>
<feature type="compositionally biased region" description="Gly residues" evidence="1">
    <location>
        <begin position="548"/>
        <end position="557"/>
    </location>
</feature>
<keyword evidence="4" id="KW-1185">Reference proteome</keyword>
<dbReference type="Proteomes" id="UP000738349">
    <property type="component" value="Unassembled WGS sequence"/>
</dbReference>
<feature type="region of interest" description="Disordered" evidence="1">
    <location>
        <begin position="43"/>
        <end position="69"/>
    </location>
</feature>
<dbReference type="CDD" id="cd22997">
    <property type="entry name" value="GT_LH"/>
    <property type="match status" value="1"/>
</dbReference>
<keyword evidence="2" id="KW-0812">Transmembrane</keyword>
<dbReference type="OrthoDB" id="422736at2759"/>
<proteinExistence type="predicted"/>
<protein>
    <submittedName>
        <fullName evidence="3">Uncharacterized protein</fullName>
    </submittedName>
</protein>
<feature type="transmembrane region" description="Helical" evidence="2">
    <location>
        <begin position="12"/>
        <end position="33"/>
    </location>
</feature>
<dbReference type="PANTHER" id="PTHR36587:SF2">
    <property type="entry name" value="EXPRESSION SITE-ASSOCIATED GENE 3 (ESAG3)-LIKE PROTEIN"/>
    <property type="match status" value="1"/>
</dbReference>
<evidence type="ECO:0000256" key="2">
    <source>
        <dbReference type="SAM" id="Phobius"/>
    </source>
</evidence>
<name>A0A9P9FSY6_9HYPO</name>
<accession>A0A9P9FSY6</accession>
<dbReference type="PANTHER" id="PTHR36587">
    <property type="entry name" value="EXPRESSION SITE-ASSOCIATED GENE 3 (ESAG3)-LIKE PROTEIN"/>
    <property type="match status" value="1"/>
</dbReference>
<dbReference type="AlphaFoldDB" id="A0A9P9FSY6"/>
<gene>
    <name evidence="3" type="ORF">EDB81DRAFT_836238</name>
</gene>
<feature type="compositionally biased region" description="Polar residues" evidence="1">
    <location>
        <begin position="43"/>
        <end position="64"/>
    </location>
</feature>
<feature type="region of interest" description="Disordered" evidence="1">
    <location>
        <begin position="528"/>
        <end position="557"/>
    </location>
</feature>
<reference evidence="3" key="1">
    <citation type="journal article" date="2021" name="Nat. Commun.">
        <title>Genetic determinants of endophytism in the Arabidopsis root mycobiome.</title>
        <authorList>
            <person name="Mesny F."/>
            <person name="Miyauchi S."/>
            <person name="Thiergart T."/>
            <person name="Pickel B."/>
            <person name="Atanasova L."/>
            <person name="Karlsson M."/>
            <person name="Huettel B."/>
            <person name="Barry K.W."/>
            <person name="Haridas S."/>
            <person name="Chen C."/>
            <person name="Bauer D."/>
            <person name="Andreopoulos W."/>
            <person name="Pangilinan J."/>
            <person name="LaButti K."/>
            <person name="Riley R."/>
            <person name="Lipzen A."/>
            <person name="Clum A."/>
            <person name="Drula E."/>
            <person name="Henrissat B."/>
            <person name="Kohler A."/>
            <person name="Grigoriev I.V."/>
            <person name="Martin F.M."/>
            <person name="Hacquard S."/>
        </authorList>
    </citation>
    <scope>NUCLEOTIDE SEQUENCE</scope>
    <source>
        <strain evidence="3">MPI-CAGE-AT-0147</strain>
    </source>
</reference>
<dbReference type="EMBL" id="JAGMUV010000001">
    <property type="protein sequence ID" value="KAH7176060.1"/>
    <property type="molecule type" value="Genomic_DNA"/>
</dbReference>
<keyword evidence="2" id="KW-0472">Membrane</keyword>
<evidence type="ECO:0000256" key="1">
    <source>
        <dbReference type="SAM" id="MobiDB-lite"/>
    </source>
</evidence>
<organism evidence="3 4">
    <name type="scientific">Dactylonectria macrodidyma</name>
    <dbReference type="NCBI Taxonomy" id="307937"/>
    <lineage>
        <taxon>Eukaryota</taxon>
        <taxon>Fungi</taxon>
        <taxon>Dikarya</taxon>
        <taxon>Ascomycota</taxon>
        <taxon>Pezizomycotina</taxon>
        <taxon>Sordariomycetes</taxon>
        <taxon>Hypocreomycetidae</taxon>
        <taxon>Hypocreales</taxon>
        <taxon>Nectriaceae</taxon>
        <taxon>Dactylonectria</taxon>
    </lineage>
</organism>
<evidence type="ECO:0000313" key="4">
    <source>
        <dbReference type="Proteomes" id="UP000738349"/>
    </source>
</evidence>
<sequence length="557" mass="63000">MFRQVRPNRMTAWMVGAIIFLMAFVDVAINHLGTWEPPRDGSYCSTNSGTGLVPETQPTTQAATENGAGSDVPIKTSQFHYLIPASKTSRRFCFLLASSAASRYPAPQIMGWNGTGLFDAAKTHLAKLRAIQVYLESLPREEDDDIVLVVDGYDVIMQLPPEIMLKRYFATMEAENKRTAERFNITLDQVKEQNLDTTLFFGPDKLCWPTNWRAPRCWAIPPSTLPSKAFGPKTNNGDSFYVLPKWLNSGTLIGPANHMRDYIAATMKEIDHTYDPTYRLKDSDQYYLANVWGRQEYYRSKKLHGDEVPGGPGDRFLPRKFTNDQQVEFHVGIEYESAMFQTKGYYQPFNGWLYYNGTDTPTAMMTKDIFEEGDGFKPFPIEMPEEIQKSLSKIYDEIPDAHPGSTSNEWIRDVVLGTNYATKKIWCLWHATGDKKVIEGQYTKFWFYPFARSLLKSAVKSLRASNKISNQPIGGRYWVHKTVYPDSDKLTDPLGGAWSDEETGRRFIPWDEMCKHFDKDVLGGENAEPERIVLTSPGATNKPFGDSPAGGGGDSDD</sequence>
<keyword evidence="2" id="KW-1133">Transmembrane helix</keyword>
<evidence type="ECO:0000313" key="3">
    <source>
        <dbReference type="EMBL" id="KAH7176060.1"/>
    </source>
</evidence>